<evidence type="ECO:0000313" key="4">
    <source>
        <dbReference type="Proteomes" id="UP001165120"/>
    </source>
</evidence>
<feature type="compositionally biased region" description="Low complexity" evidence="1">
    <location>
        <begin position="131"/>
        <end position="141"/>
    </location>
</feature>
<evidence type="ECO:0000259" key="2">
    <source>
        <dbReference type="Pfam" id="PF05205"/>
    </source>
</evidence>
<proteinExistence type="predicted"/>
<evidence type="ECO:0000256" key="1">
    <source>
        <dbReference type="SAM" id="MobiDB-lite"/>
    </source>
</evidence>
<evidence type="ECO:0000313" key="3">
    <source>
        <dbReference type="EMBL" id="GME66598.1"/>
    </source>
</evidence>
<dbReference type="EMBL" id="BSXN01000009">
    <property type="protein sequence ID" value="GME66598.1"/>
    <property type="molecule type" value="Genomic_DNA"/>
</dbReference>
<dbReference type="Proteomes" id="UP001165120">
    <property type="component" value="Unassembled WGS sequence"/>
</dbReference>
<feature type="region of interest" description="Disordered" evidence="1">
    <location>
        <begin position="121"/>
        <end position="146"/>
    </location>
</feature>
<organism evidence="3 4">
    <name type="scientific">Candida boidinii</name>
    <name type="common">Yeast</name>
    <dbReference type="NCBI Taxonomy" id="5477"/>
    <lineage>
        <taxon>Eukaryota</taxon>
        <taxon>Fungi</taxon>
        <taxon>Dikarya</taxon>
        <taxon>Ascomycota</taxon>
        <taxon>Saccharomycotina</taxon>
        <taxon>Pichiomycetes</taxon>
        <taxon>Pichiales</taxon>
        <taxon>Pichiaceae</taxon>
        <taxon>Ogataea</taxon>
        <taxon>Ogataea/Candida clade</taxon>
    </lineage>
</organism>
<accession>A0A9W6SUT3</accession>
<gene>
    <name evidence="3" type="ORF">Cboi02_000006000</name>
</gene>
<dbReference type="Pfam" id="PF05205">
    <property type="entry name" value="COMPASS-Shg1"/>
    <property type="match status" value="1"/>
</dbReference>
<sequence>MNNPESKYFLNDFMKNGKSKLIQLYSMTESTINTQGELITDPRQLVNQYKRSGLFDDERKKILNNFKSSNTYELLQNKVEELVNLKIQEDNSILVKNKGRTSALIQSSLINTGNTNGSSSSLLGKNMIGSNKTTTTVTNTKDMSTADRKQREKELVQGINYLMNKYTEENVTRSESLNTSLLEQLTNLKDKMEQEELEKVPK</sequence>
<dbReference type="AlphaFoldDB" id="A0A9W6SUT3"/>
<feature type="domain" description="BOD1/SHG1" evidence="2">
    <location>
        <begin position="44"/>
        <end position="116"/>
    </location>
</feature>
<keyword evidence="4" id="KW-1185">Reference proteome</keyword>
<protein>
    <submittedName>
        <fullName evidence="3">Unnamed protein product</fullName>
    </submittedName>
</protein>
<reference evidence="3" key="1">
    <citation type="submission" date="2023-04" db="EMBL/GenBank/DDBJ databases">
        <title>Candida boidinii NBRC 10035.</title>
        <authorList>
            <person name="Ichikawa N."/>
            <person name="Sato H."/>
            <person name="Tonouchi N."/>
        </authorList>
    </citation>
    <scope>NUCLEOTIDE SEQUENCE</scope>
    <source>
        <strain evidence="3">NBRC 10035</strain>
    </source>
</reference>
<name>A0A9W6SUT3_CANBO</name>
<comment type="caution">
    <text evidence="3">The sequence shown here is derived from an EMBL/GenBank/DDBJ whole genome shotgun (WGS) entry which is preliminary data.</text>
</comment>
<dbReference type="InterPro" id="IPR055264">
    <property type="entry name" value="BOD1/SHG1_dom"/>
</dbReference>